<name>A0AAV7TQM4_PLEWA</name>
<feature type="compositionally biased region" description="Gly residues" evidence="1">
    <location>
        <begin position="57"/>
        <end position="70"/>
    </location>
</feature>
<feature type="compositionally biased region" description="Polar residues" evidence="1">
    <location>
        <begin position="72"/>
        <end position="85"/>
    </location>
</feature>
<accession>A0AAV7TQM4</accession>
<proteinExistence type="predicted"/>
<evidence type="ECO:0000313" key="2">
    <source>
        <dbReference type="EMBL" id="KAJ1178515.1"/>
    </source>
</evidence>
<dbReference type="Proteomes" id="UP001066276">
    <property type="component" value="Chromosome 3_2"/>
</dbReference>
<gene>
    <name evidence="2" type="ORF">NDU88_003761</name>
</gene>
<reference evidence="2" key="1">
    <citation type="journal article" date="2022" name="bioRxiv">
        <title>Sequencing and chromosome-scale assembly of the giantPleurodeles waltlgenome.</title>
        <authorList>
            <person name="Brown T."/>
            <person name="Elewa A."/>
            <person name="Iarovenko S."/>
            <person name="Subramanian E."/>
            <person name="Araus A.J."/>
            <person name="Petzold A."/>
            <person name="Susuki M."/>
            <person name="Suzuki K.-i.T."/>
            <person name="Hayashi T."/>
            <person name="Toyoda A."/>
            <person name="Oliveira C."/>
            <person name="Osipova E."/>
            <person name="Leigh N.D."/>
            <person name="Simon A."/>
            <person name="Yun M.H."/>
        </authorList>
    </citation>
    <scope>NUCLEOTIDE SEQUENCE</scope>
    <source>
        <strain evidence="2">20211129_DDA</strain>
        <tissue evidence="2">Liver</tissue>
    </source>
</reference>
<dbReference type="EMBL" id="JANPWB010000006">
    <property type="protein sequence ID" value="KAJ1178515.1"/>
    <property type="molecule type" value="Genomic_DNA"/>
</dbReference>
<sequence>MGSSPELLTAPQGPVGRPSGDPLAKCWVSTGPEGRRLHHPPAPSTHTGGPPRDSSGSPGGAAGPNRGGPGAQVTQESPWSNTTADPASRRGETHSPQSPLSSTAAAPPLRPFSKLGEALRGAPAAAEGRTDSEARPQRPRVASNSRSQRSPGRQRPHRLSNPQGASWHNLKILGATPKRINTQIQPDAEQSLTTWRPSCWLA</sequence>
<feature type="compositionally biased region" description="Polar residues" evidence="1">
    <location>
        <begin position="179"/>
        <end position="196"/>
    </location>
</feature>
<evidence type="ECO:0000256" key="1">
    <source>
        <dbReference type="SAM" id="MobiDB-lite"/>
    </source>
</evidence>
<feature type="region of interest" description="Disordered" evidence="1">
    <location>
        <begin position="1"/>
        <end position="202"/>
    </location>
</feature>
<keyword evidence="3" id="KW-1185">Reference proteome</keyword>
<evidence type="ECO:0000313" key="3">
    <source>
        <dbReference type="Proteomes" id="UP001066276"/>
    </source>
</evidence>
<comment type="caution">
    <text evidence="2">The sequence shown here is derived from an EMBL/GenBank/DDBJ whole genome shotgun (WGS) entry which is preliminary data.</text>
</comment>
<feature type="compositionally biased region" description="Polar residues" evidence="1">
    <location>
        <begin position="94"/>
        <end position="104"/>
    </location>
</feature>
<organism evidence="2 3">
    <name type="scientific">Pleurodeles waltl</name>
    <name type="common">Iberian ribbed newt</name>
    <dbReference type="NCBI Taxonomy" id="8319"/>
    <lineage>
        <taxon>Eukaryota</taxon>
        <taxon>Metazoa</taxon>
        <taxon>Chordata</taxon>
        <taxon>Craniata</taxon>
        <taxon>Vertebrata</taxon>
        <taxon>Euteleostomi</taxon>
        <taxon>Amphibia</taxon>
        <taxon>Batrachia</taxon>
        <taxon>Caudata</taxon>
        <taxon>Salamandroidea</taxon>
        <taxon>Salamandridae</taxon>
        <taxon>Pleurodelinae</taxon>
        <taxon>Pleurodeles</taxon>
    </lineage>
</organism>
<dbReference type="AlphaFoldDB" id="A0AAV7TQM4"/>
<protein>
    <submittedName>
        <fullName evidence="2">Uncharacterized protein</fullName>
    </submittedName>
</protein>